<feature type="domain" description="Major facilitator superfamily (MFS) profile" evidence="10">
    <location>
        <begin position="35"/>
        <end position="491"/>
    </location>
</feature>
<dbReference type="SUPFAM" id="SSF103473">
    <property type="entry name" value="MFS general substrate transporter"/>
    <property type="match status" value="1"/>
</dbReference>
<feature type="transmembrane region" description="Helical" evidence="9">
    <location>
        <begin position="32"/>
        <end position="59"/>
    </location>
</feature>
<keyword evidence="6 9" id="KW-0472">Membrane</keyword>
<feature type="transmembrane region" description="Helical" evidence="9">
    <location>
        <begin position="113"/>
        <end position="131"/>
    </location>
</feature>
<feature type="compositionally biased region" description="Basic and acidic residues" evidence="8">
    <location>
        <begin position="525"/>
        <end position="538"/>
    </location>
</feature>
<evidence type="ECO:0000256" key="1">
    <source>
        <dbReference type="ARBA" id="ARBA00004141"/>
    </source>
</evidence>
<dbReference type="InterPro" id="IPR050360">
    <property type="entry name" value="MFS_Sugar_Transporters"/>
</dbReference>
<feature type="transmembrane region" description="Helical" evidence="9">
    <location>
        <begin position="169"/>
        <end position="189"/>
    </location>
</feature>
<feature type="transmembrane region" description="Helical" evidence="9">
    <location>
        <begin position="137"/>
        <end position="157"/>
    </location>
</feature>
<gene>
    <name evidence="11" type="ORF">CNMCM6805_002802</name>
</gene>
<protein>
    <recommendedName>
        <fullName evidence="10">Major facilitator superfamily (MFS) profile domain-containing protein</fullName>
    </recommendedName>
</protein>
<dbReference type="EMBL" id="JAAAPX010000173">
    <property type="protein sequence ID" value="KAF4227631.1"/>
    <property type="molecule type" value="Genomic_DNA"/>
</dbReference>
<evidence type="ECO:0000259" key="10">
    <source>
        <dbReference type="PROSITE" id="PS50850"/>
    </source>
</evidence>
<comment type="similarity">
    <text evidence="2 7">Belongs to the major facilitator superfamily. Sugar transporter (TC 2.A.1.1) family.</text>
</comment>
<dbReference type="InterPro" id="IPR036259">
    <property type="entry name" value="MFS_trans_sf"/>
</dbReference>
<reference evidence="11" key="1">
    <citation type="journal article" date="2020" name="bioRxiv">
        <title>Genomic and phenotypic heterogeneity of clinical isolates of the human pathogens Aspergillus fumigatus, Aspergillus lentulus and Aspergillus fumigatiaffinis.</title>
        <authorList>
            <person name="dos Santos R.A.C."/>
            <person name="Steenwyk J.L."/>
            <person name="Rivero-Menendez O."/>
            <person name="Mead M.E."/>
            <person name="Silva L.P."/>
            <person name="Bastos R.W."/>
            <person name="Alastruey-Izquierdo A."/>
            <person name="Goldman G.H."/>
            <person name="Rokas A."/>
        </authorList>
    </citation>
    <scope>NUCLEOTIDE SEQUENCE</scope>
    <source>
        <strain evidence="11">CNM-CM6805</strain>
    </source>
</reference>
<dbReference type="GO" id="GO:0005351">
    <property type="term" value="F:carbohydrate:proton symporter activity"/>
    <property type="evidence" value="ECO:0007669"/>
    <property type="project" value="TreeGrafter"/>
</dbReference>
<dbReference type="GO" id="GO:0016020">
    <property type="term" value="C:membrane"/>
    <property type="evidence" value="ECO:0007669"/>
    <property type="project" value="UniProtKB-SubCell"/>
</dbReference>
<dbReference type="PROSITE" id="PS50850">
    <property type="entry name" value="MFS"/>
    <property type="match status" value="1"/>
</dbReference>
<dbReference type="PANTHER" id="PTHR48022:SF15">
    <property type="entry name" value="ALPHA-GLUCOSIDE TRANSPORTER, PUTATIVE (AFU_ORTHOLOGUE AFUA_5G00500)-RELATED"/>
    <property type="match status" value="1"/>
</dbReference>
<feature type="transmembrane region" description="Helical" evidence="9">
    <location>
        <begin position="399"/>
        <end position="422"/>
    </location>
</feature>
<dbReference type="InterPro" id="IPR020846">
    <property type="entry name" value="MFS_dom"/>
</dbReference>
<dbReference type="InterPro" id="IPR003663">
    <property type="entry name" value="Sugar/inositol_transpt"/>
</dbReference>
<feature type="transmembrane region" description="Helical" evidence="9">
    <location>
        <begin position="469"/>
        <end position="487"/>
    </location>
</feature>
<keyword evidence="12" id="KW-1185">Reference proteome</keyword>
<feature type="transmembrane region" description="Helical" evidence="9">
    <location>
        <begin position="369"/>
        <end position="387"/>
    </location>
</feature>
<reference evidence="11" key="2">
    <citation type="submission" date="2020-04" db="EMBL/GenBank/DDBJ databases">
        <authorList>
            <person name="Santos R.A.C."/>
            <person name="Steenwyk J.L."/>
            <person name="Rivero-Menendez O."/>
            <person name="Mead M.E."/>
            <person name="Silva L.P."/>
            <person name="Bastos R.W."/>
            <person name="Alastruey-Izquierdo A."/>
            <person name="Goldman G.H."/>
            <person name="Rokas A."/>
        </authorList>
    </citation>
    <scope>NUCLEOTIDE SEQUENCE</scope>
    <source>
        <strain evidence="11">CNM-CM6805</strain>
    </source>
</reference>
<dbReference type="Gene3D" id="1.20.1250.20">
    <property type="entry name" value="MFS general substrate transporter like domains"/>
    <property type="match status" value="1"/>
</dbReference>
<feature type="transmembrane region" description="Helical" evidence="9">
    <location>
        <begin position="338"/>
        <end position="357"/>
    </location>
</feature>
<organism evidence="11 12">
    <name type="scientific">Aspergillus fumigatiaffinis</name>
    <dbReference type="NCBI Taxonomy" id="340414"/>
    <lineage>
        <taxon>Eukaryota</taxon>
        <taxon>Fungi</taxon>
        <taxon>Dikarya</taxon>
        <taxon>Ascomycota</taxon>
        <taxon>Pezizomycotina</taxon>
        <taxon>Eurotiomycetes</taxon>
        <taxon>Eurotiomycetidae</taxon>
        <taxon>Eurotiales</taxon>
        <taxon>Aspergillaceae</taxon>
        <taxon>Aspergillus</taxon>
        <taxon>Aspergillus subgen. Fumigati</taxon>
    </lineage>
</organism>
<dbReference type="FunFam" id="1.20.1250.20:FF:000078">
    <property type="entry name" value="MFS maltose transporter, putative"/>
    <property type="match status" value="1"/>
</dbReference>
<comment type="caution">
    <text evidence="11">The sequence shown here is derived from an EMBL/GenBank/DDBJ whole genome shotgun (WGS) entry which is preliminary data.</text>
</comment>
<evidence type="ECO:0000256" key="7">
    <source>
        <dbReference type="RuleBase" id="RU003346"/>
    </source>
</evidence>
<evidence type="ECO:0000256" key="9">
    <source>
        <dbReference type="SAM" id="Phobius"/>
    </source>
</evidence>
<evidence type="ECO:0000256" key="6">
    <source>
        <dbReference type="ARBA" id="ARBA00023136"/>
    </source>
</evidence>
<evidence type="ECO:0000256" key="4">
    <source>
        <dbReference type="ARBA" id="ARBA00022692"/>
    </source>
</evidence>
<evidence type="ECO:0000313" key="12">
    <source>
        <dbReference type="Proteomes" id="UP000653565"/>
    </source>
</evidence>
<comment type="subcellular location">
    <subcellularLocation>
        <location evidence="1">Membrane</location>
        <topology evidence="1">Multi-pass membrane protein</topology>
    </subcellularLocation>
</comment>
<dbReference type="Pfam" id="PF00083">
    <property type="entry name" value="Sugar_tr"/>
    <property type="match status" value="1"/>
</dbReference>
<name>A0A8H4M473_9EURO</name>
<feature type="transmembrane region" description="Helical" evidence="9">
    <location>
        <begin position="305"/>
        <end position="326"/>
    </location>
</feature>
<dbReference type="Proteomes" id="UP000653565">
    <property type="component" value="Unassembled WGS sequence"/>
</dbReference>
<dbReference type="InterPro" id="IPR005828">
    <property type="entry name" value="MFS_sugar_transport-like"/>
</dbReference>
<sequence length="538" mass="59555">MQNISEAQIDGVDYSVIDASQRWRMLRSQKRFFFWCLWVSSGVIMQGFDIVAGGQLAALPEFQKQFGRLQPDGSHIIPAHYLSAWNSIAPACEIASTFIYAPLLEKYGRKPGILVASVISVAGVLLQQLATDWKVHLAGRGVNGIAIGMMFTISPLWIGETCRPELRGFFLCFFNTSIVFGQFAIAAVSRGSSYLEGKWQWWLPVVGMYIFPAILTAGWFFFPESPYWLVRQGNTTAARKSLQRVYGFQNAAFYTGEVHRIQSEIDQAMSIQASLAQRSTRRTFLGLNLAAEAECFDAMNRKRTLTAIFAASGQQMIGATFVIGYATYFLDLIGVKDYFDASIVLYVVMLLASMTAFPLTEILGRRTMIVIPQFVLCCMLLLIGILGCVPDHGKASWGIVVFIYIWAIIYQLSIGAVGFVLASEISTARLRSTTQGLVTITNAAWGLVMQFTIPYMINPDAGNLGGKVGFIFLATGLVAAIGGWYLYPETKGISFEQMDELYASGTAPRHFRTVSGQRRAVTQDSKTEPPVHMEEVNV</sequence>
<dbReference type="PRINTS" id="PR00171">
    <property type="entry name" value="SUGRTRNSPORT"/>
</dbReference>
<evidence type="ECO:0000256" key="5">
    <source>
        <dbReference type="ARBA" id="ARBA00022989"/>
    </source>
</evidence>
<evidence type="ECO:0000256" key="8">
    <source>
        <dbReference type="SAM" id="MobiDB-lite"/>
    </source>
</evidence>
<feature type="transmembrane region" description="Helical" evidence="9">
    <location>
        <begin position="434"/>
        <end position="457"/>
    </location>
</feature>
<evidence type="ECO:0000256" key="3">
    <source>
        <dbReference type="ARBA" id="ARBA00022448"/>
    </source>
</evidence>
<feature type="transmembrane region" description="Helical" evidence="9">
    <location>
        <begin position="201"/>
        <end position="222"/>
    </location>
</feature>
<feature type="transmembrane region" description="Helical" evidence="9">
    <location>
        <begin position="79"/>
        <end position="101"/>
    </location>
</feature>
<dbReference type="AlphaFoldDB" id="A0A8H4M473"/>
<dbReference type="OrthoDB" id="6612291at2759"/>
<keyword evidence="3 7" id="KW-0813">Transport</keyword>
<keyword evidence="5 9" id="KW-1133">Transmembrane helix</keyword>
<keyword evidence="4 9" id="KW-0812">Transmembrane</keyword>
<proteinExistence type="inferred from homology"/>
<accession>A0A8H4M473</accession>
<dbReference type="PANTHER" id="PTHR48022">
    <property type="entry name" value="PLASTIDIC GLUCOSE TRANSPORTER 4"/>
    <property type="match status" value="1"/>
</dbReference>
<evidence type="ECO:0000256" key="2">
    <source>
        <dbReference type="ARBA" id="ARBA00010992"/>
    </source>
</evidence>
<dbReference type="NCBIfam" id="TIGR00879">
    <property type="entry name" value="SP"/>
    <property type="match status" value="1"/>
</dbReference>
<evidence type="ECO:0000313" key="11">
    <source>
        <dbReference type="EMBL" id="KAF4227631.1"/>
    </source>
</evidence>
<feature type="region of interest" description="Disordered" evidence="8">
    <location>
        <begin position="517"/>
        <end position="538"/>
    </location>
</feature>